<evidence type="ECO:0000259" key="3">
    <source>
        <dbReference type="SMART" id="SM00822"/>
    </source>
</evidence>
<dbReference type="Proteomes" id="UP000587527">
    <property type="component" value="Unassembled WGS sequence"/>
</dbReference>
<accession>A0A841BHT3</accession>
<organism evidence="4 5">
    <name type="scientific">Allocatelliglobosispora scoriae</name>
    <dbReference type="NCBI Taxonomy" id="643052"/>
    <lineage>
        <taxon>Bacteria</taxon>
        <taxon>Bacillati</taxon>
        <taxon>Actinomycetota</taxon>
        <taxon>Actinomycetes</taxon>
        <taxon>Micromonosporales</taxon>
        <taxon>Micromonosporaceae</taxon>
        <taxon>Allocatelliglobosispora</taxon>
    </lineage>
</organism>
<dbReference type="RefSeq" id="WP_184830756.1">
    <property type="nucleotide sequence ID" value="NZ_JACHMN010000001.1"/>
</dbReference>
<dbReference type="InterPro" id="IPR057326">
    <property type="entry name" value="KR_dom"/>
</dbReference>
<keyword evidence="2 4" id="KW-0560">Oxidoreductase</keyword>
<dbReference type="PRINTS" id="PR00081">
    <property type="entry name" value="GDHRDH"/>
</dbReference>
<evidence type="ECO:0000313" key="4">
    <source>
        <dbReference type="EMBL" id="MBB5866736.1"/>
    </source>
</evidence>
<dbReference type="InterPro" id="IPR036291">
    <property type="entry name" value="NAD(P)-bd_dom_sf"/>
</dbReference>
<dbReference type="FunFam" id="3.40.50.720:FF:000084">
    <property type="entry name" value="Short-chain dehydrogenase reductase"/>
    <property type="match status" value="1"/>
</dbReference>
<dbReference type="Pfam" id="PF13561">
    <property type="entry name" value="adh_short_C2"/>
    <property type="match status" value="1"/>
</dbReference>
<dbReference type="EMBL" id="JACHMN010000001">
    <property type="protein sequence ID" value="MBB5866736.1"/>
    <property type="molecule type" value="Genomic_DNA"/>
</dbReference>
<protein>
    <submittedName>
        <fullName evidence="4">3-oxoacyl-[acyl-carrier protein] reductase</fullName>
        <ecNumber evidence="4">1.1.1.100</ecNumber>
    </submittedName>
</protein>
<dbReference type="InterPro" id="IPR020904">
    <property type="entry name" value="Sc_DH/Rdtase_CS"/>
</dbReference>
<comment type="caution">
    <text evidence="4">The sequence shown here is derived from an EMBL/GenBank/DDBJ whole genome shotgun (WGS) entry which is preliminary data.</text>
</comment>
<dbReference type="EC" id="1.1.1.100" evidence="4"/>
<proteinExistence type="inferred from homology"/>
<dbReference type="PANTHER" id="PTHR42760">
    <property type="entry name" value="SHORT-CHAIN DEHYDROGENASES/REDUCTASES FAMILY MEMBER"/>
    <property type="match status" value="1"/>
</dbReference>
<dbReference type="PANTHER" id="PTHR42760:SF133">
    <property type="entry name" value="3-OXOACYL-[ACYL-CARRIER-PROTEIN] REDUCTASE"/>
    <property type="match status" value="1"/>
</dbReference>
<reference evidence="4 5" key="1">
    <citation type="submission" date="2020-08" db="EMBL/GenBank/DDBJ databases">
        <title>Sequencing the genomes of 1000 actinobacteria strains.</title>
        <authorList>
            <person name="Klenk H.-P."/>
        </authorList>
    </citation>
    <scope>NUCLEOTIDE SEQUENCE [LARGE SCALE GENOMIC DNA]</scope>
    <source>
        <strain evidence="4 5">DSM 45362</strain>
    </source>
</reference>
<dbReference type="PROSITE" id="PS00061">
    <property type="entry name" value="ADH_SHORT"/>
    <property type="match status" value="1"/>
</dbReference>
<dbReference type="AlphaFoldDB" id="A0A841BHT3"/>
<dbReference type="SUPFAM" id="SSF51735">
    <property type="entry name" value="NAD(P)-binding Rossmann-fold domains"/>
    <property type="match status" value="1"/>
</dbReference>
<dbReference type="SMART" id="SM00822">
    <property type="entry name" value="PKS_KR"/>
    <property type="match status" value="1"/>
</dbReference>
<dbReference type="GO" id="GO:0004316">
    <property type="term" value="F:3-oxoacyl-[acyl-carrier-protein] reductase (NADPH) activity"/>
    <property type="evidence" value="ECO:0007669"/>
    <property type="project" value="UniProtKB-EC"/>
</dbReference>
<name>A0A841BHT3_9ACTN</name>
<dbReference type="InterPro" id="IPR002347">
    <property type="entry name" value="SDR_fam"/>
</dbReference>
<keyword evidence="5" id="KW-1185">Reference proteome</keyword>
<dbReference type="Gene3D" id="3.40.50.720">
    <property type="entry name" value="NAD(P)-binding Rossmann-like Domain"/>
    <property type="match status" value="1"/>
</dbReference>
<sequence>MDPRFKGKVTIITGGTRGIGNATARAFAAAGAIVVITGRDETVVKAEADRICTETGGTVEGRVLSAADFPAAATLVKSVAAQHGGVHILVANAAAMTSAPLGLITEQSARHLTDTNLLGTLAVVQAAARAMLPRRSGAIVVVGSLVADRGAAGQSVYAATKAAVTALVRSAAIELGPAGIRVNAVAPGIVDTDLTAALRPEVIEARRGQTPLRRIGLPAEVAQAICFLSSDEAAFITGQVLGVDGGLTL</sequence>
<evidence type="ECO:0000256" key="1">
    <source>
        <dbReference type="ARBA" id="ARBA00006484"/>
    </source>
</evidence>
<dbReference type="PRINTS" id="PR00080">
    <property type="entry name" value="SDRFAMILY"/>
</dbReference>
<evidence type="ECO:0000256" key="2">
    <source>
        <dbReference type="ARBA" id="ARBA00023002"/>
    </source>
</evidence>
<comment type="similarity">
    <text evidence="1">Belongs to the short-chain dehydrogenases/reductases (SDR) family.</text>
</comment>
<evidence type="ECO:0000313" key="5">
    <source>
        <dbReference type="Proteomes" id="UP000587527"/>
    </source>
</evidence>
<feature type="domain" description="Ketoreductase" evidence="3">
    <location>
        <begin position="8"/>
        <end position="188"/>
    </location>
</feature>
<gene>
    <name evidence="4" type="ORF">F4553_000115</name>
</gene>